<comment type="caution">
    <text evidence="2">The sequence shown here is derived from an EMBL/GenBank/DDBJ whole genome shotgun (WGS) entry which is preliminary data.</text>
</comment>
<dbReference type="EMBL" id="MRTJ01000001">
    <property type="protein sequence ID" value="OMF16860.1"/>
    <property type="molecule type" value="Genomic_DNA"/>
</dbReference>
<reference evidence="2 3" key="1">
    <citation type="submission" date="2016-11" db="EMBL/GenBank/DDBJ databases">
        <title>Paenibacillus species isolates.</title>
        <authorList>
            <person name="Beno S.M."/>
        </authorList>
    </citation>
    <scope>NUCLEOTIDE SEQUENCE [LARGE SCALE GENOMIC DNA]</scope>
    <source>
        <strain evidence="2 3">FSL H8-0246</strain>
    </source>
</reference>
<dbReference type="PROSITE" id="PS50025">
    <property type="entry name" value="LAM_G_DOMAIN"/>
    <property type="match status" value="1"/>
</dbReference>
<dbReference type="Pfam" id="PF13385">
    <property type="entry name" value="Laminin_G_3"/>
    <property type="match status" value="1"/>
</dbReference>
<dbReference type="RefSeq" id="WP_076330311.1">
    <property type="nucleotide sequence ID" value="NZ_MRTJ01000001.1"/>
</dbReference>
<dbReference type="Proteomes" id="UP000187134">
    <property type="component" value="Unassembled WGS sequence"/>
</dbReference>
<evidence type="ECO:0000259" key="1">
    <source>
        <dbReference type="PROSITE" id="PS50025"/>
    </source>
</evidence>
<organism evidence="2 3">
    <name type="scientific">Paenibacillus amylolyticus</name>
    <dbReference type="NCBI Taxonomy" id="1451"/>
    <lineage>
        <taxon>Bacteria</taxon>
        <taxon>Bacillati</taxon>
        <taxon>Bacillota</taxon>
        <taxon>Bacilli</taxon>
        <taxon>Bacillales</taxon>
        <taxon>Paenibacillaceae</taxon>
        <taxon>Paenibacillus</taxon>
    </lineage>
</organism>
<accession>A0A1R1C405</accession>
<gene>
    <name evidence="2" type="ORF">BK131_02380</name>
</gene>
<proteinExistence type="predicted"/>
<dbReference type="OrthoDB" id="7182479at2"/>
<sequence length="455" mass="50583">MAVKNEYSLQMTSNSMITVSNGANIFNENFITIEFWIKTSLNSNRVVIDTNLQNSGIHSQTNSDGRIFIGYTTSDRVSSIKPITDGIAHHIVGLIDRTTREMSLYVDGILQERKTGSATIPSSHTHLYIGNRSGSTSLGIVGEIDEFRIYKRIKSDSEIQSLPKIEDESNVFVLSLNEGSGLIVKDRDGVYTCNITGSTTWVDGLVDLSVVKFLISSENKYYTVIPDIPTVYSADVVAKMTNFAAPTGYVVSTNSDLNNGNYIAWKAFDDSESYGWLTVAGVLTGYLRVQIPTAKIIKAYRISNADNILLTNASEWSFEGSNDGISWTTLDIVKDKPFTMKRESRMYYINNNNSYSYYQFSCTKNSGHSTHIGLGEVELFEEISPYVYQTLVVVEDEGELSFIKSGMNKESTIDINKKIGNLSYSGNQNTTLGSGKLFRQPIDRSKHKAHKIILG</sequence>
<protein>
    <recommendedName>
        <fullName evidence="1">Laminin G domain-containing protein</fullName>
    </recommendedName>
</protein>
<dbReference type="SUPFAM" id="SSF49785">
    <property type="entry name" value="Galactose-binding domain-like"/>
    <property type="match status" value="1"/>
</dbReference>
<name>A0A1R1C405_PAEAM</name>
<feature type="domain" description="Laminin G" evidence="1">
    <location>
        <begin position="1"/>
        <end position="193"/>
    </location>
</feature>
<dbReference type="Gene3D" id="2.60.120.260">
    <property type="entry name" value="Galactose-binding domain-like"/>
    <property type="match status" value="1"/>
</dbReference>
<evidence type="ECO:0000313" key="2">
    <source>
        <dbReference type="EMBL" id="OMF16860.1"/>
    </source>
</evidence>
<dbReference type="AlphaFoldDB" id="A0A1R1C405"/>
<dbReference type="InterPro" id="IPR001791">
    <property type="entry name" value="Laminin_G"/>
</dbReference>
<dbReference type="Gene3D" id="2.60.120.200">
    <property type="match status" value="1"/>
</dbReference>
<dbReference type="InterPro" id="IPR008979">
    <property type="entry name" value="Galactose-bd-like_sf"/>
</dbReference>
<dbReference type="InterPro" id="IPR013320">
    <property type="entry name" value="ConA-like_dom_sf"/>
</dbReference>
<evidence type="ECO:0000313" key="3">
    <source>
        <dbReference type="Proteomes" id="UP000187134"/>
    </source>
</evidence>
<dbReference type="SUPFAM" id="SSF49899">
    <property type="entry name" value="Concanavalin A-like lectins/glucanases"/>
    <property type="match status" value="1"/>
</dbReference>